<evidence type="ECO:0000256" key="6">
    <source>
        <dbReference type="ARBA" id="ARBA00022824"/>
    </source>
</evidence>
<evidence type="ECO:0000256" key="1">
    <source>
        <dbReference type="ARBA" id="ARBA00004477"/>
    </source>
</evidence>
<evidence type="ECO:0000256" key="7">
    <source>
        <dbReference type="ARBA" id="ARBA00022989"/>
    </source>
</evidence>
<keyword evidence="5 10" id="KW-0812">Transmembrane</keyword>
<dbReference type="Proteomes" id="UP001215151">
    <property type="component" value="Unassembled WGS sequence"/>
</dbReference>
<comment type="function">
    <text evidence="9">Mannosyltransferase involved in glycosylphosphatidylinositol-anchor biosynthesis. Transfers the third mannose to Man2-GlcN-acyl-PI during GPI precursor assembly.</text>
</comment>
<comment type="similarity">
    <text evidence="2">Belongs to the glycosyltransferase 22 family. PIGB subfamily.</text>
</comment>
<evidence type="ECO:0000256" key="11">
    <source>
        <dbReference type="SAM" id="MobiDB-lite"/>
    </source>
</evidence>
<feature type="compositionally biased region" description="Basic and acidic residues" evidence="11">
    <location>
        <begin position="191"/>
        <end position="215"/>
    </location>
</feature>
<feature type="region of interest" description="Disordered" evidence="11">
    <location>
        <begin position="406"/>
        <end position="621"/>
    </location>
</feature>
<dbReference type="GO" id="GO:0006506">
    <property type="term" value="P:GPI anchor biosynthetic process"/>
    <property type="evidence" value="ECO:0007669"/>
    <property type="project" value="TreeGrafter"/>
</dbReference>
<feature type="compositionally biased region" description="Low complexity" evidence="11">
    <location>
        <begin position="583"/>
        <end position="602"/>
    </location>
</feature>
<feature type="compositionally biased region" description="Polar residues" evidence="11">
    <location>
        <begin position="1"/>
        <end position="17"/>
    </location>
</feature>
<evidence type="ECO:0000313" key="13">
    <source>
        <dbReference type="Proteomes" id="UP001215151"/>
    </source>
</evidence>
<feature type="compositionally biased region" description="Polar residues" evidence="11">
    <location>
        <begin position="534"/>
        <end position="546"/>
    </location>
</feature>
<dbReference type="PANTHER" id="PTHR22760:SF4">
    <property type="entry name" value="GPI MANNOSYLTRANSFERASE 3"/>
    <property type="match status" value="1"/>
</dbReference>
<feature type="compositionally biased region" description="Basic and acidic residues" evidence="11">
    <location>
        <begin position="476"/>
        <end position="489"/>
    </location>
</feature>
<dbReference type="PANTHER" id="PTHR22760">
    <property type="entry name" value="GLYCOSYLTRANSFERASE"/>
    <property type="match status" value="1"/>
</dbReference>
<reference evidence="12" key="1">
    <citation type="submission" date="2022-11" db="EMBL/GenBank/DDBJ databases">
        <title>Genome Sequence of Cubamyces cubensis.</title>
        <authorList>
            <person name="Buettner E."/>
        </authorList>
    </citation>
    <scope>NUCLEOTIDE SEQUENCE</scope>
    <source>
        <strain evidence="12">MPL-01</strain>
    </source>
</reference>
<protein>
    <recommendedName>
        <fullName evidence="10">Mannosyltransferase</fullName>
        <ecNumber evidence="10">2.4.1.-</ecNumber>
    </recommendedName>
</protein>
<dbReference type="GO" id="GO:0000026">
    <property type="term" value="F:alpha-1,2-mannosyltransferase activity"/>
    <property type="evidence" value="ECO:0007669"/>
    <property type="project" value="TreeGrafter"/>
</dbReference>
<feature type="compositionally biased region" description="Pro residues" evidence="11">
    <location>
        <begin position="635"/>
        <end position="647"/>
    </location>
</feature>
<keyword evidence="4" id="KW-0808">Transferase</keyword>
<dbReference type="EC" id="2.4.1.-" evidence="10"/>
<dbReference type="EMBL" id="JAPEVG010000100">
    <property type="protein sequence ID" value="KAJ8483115.1"/>
    <property type="molecule type" value="Genomic_DNA"/>
</dbReference>
<name>A0AAD7TXE4_9APHY</name>
<dbReference type="InterPro" id="IPR005599">
    <property type="entry name" value="GPI_mannosylTrfase"/>
</dbReference>
<feature type="compositionally biased region" description="Low complexity" evidence="11">
    <location>
        <begin position="418"/>
        <end position="438"/>
    </location>
</feature>
<gene>
    <name evidence="12" type="ORF">ONZ51_g4925</name>
</gene>
<dbReference type="GO" id="GO:0005789">
    <property type="term" value="C:endoplasmic reticulum membrane"/>
    <property type="evidence" value="ECO:0007669"/>
    <property type="project" value="UniProtKB-SubCell"/>
</dbReference>
<evidence type="ECO:0000256" key="5">
    <source>
        <dbReference type="ARBA" id="ARBA00022692"/>
    </source>
</evidence>
<evidence type="ECO:0000313" key="12">
    <source>
        <dbReference type="EMBL" id="KAJ8483115.1"/>
    </source>
</evidence>
<organism evidence="12 13">
    <name type="scientific">Trametes cubensis</name>
    <dbReference type="NCBI Taxonomy" id="1111947"/>
    <lineage>
        <taxon>Eukaryota</taxon>
        <taxon>Fungi</taxon>
        <taxon>Dikarya</taxon>
        <taxon>Basidiomycota</taxon>
        <taxon>Agaricomycotina</taxon>
        <taxon>Agaricomycetes</taxon>
        <taxon>Polyporales</taxon>
        <taxon>Polyporaceae</taxon>
        <taxon>Trametes</taxon>
    </lineage>
</organism>
<keyword evidence="6 10" id="KW-0256">Endoplasmic reticulum</keyword>
<proteinExistence type="inferred from homology"/>
<sequence length="1290" mass="141123">MESPSATGSTQSLSESRAQALQALLNSLSPGAQSSDGGKLNPDQVRKISDKLGEILGEDSMPDVGKRNEKGELVNEEGLPIVDIVEPVSEKAGPITYGPAPSFDDVDLVPLWDLPPAEQARRRAERDRILDMLEEEELIQQAKEEAEERERFQAELQKRKQAAEAEMEALKKAREMQRKMGKALLKNLAAAREREEEEKRAVEEAEQKAREERQKLKPKKSVTFADLPPDHENQPANSVPAMDWGDVAPAKLNAGKSTLITRGQMDEHPMKLKVVERIPGSSRPPKSPPPPPSNDADSDDESVPGSPVPADSDDGEVIHSDLSDSENPPPPTHEDSDESDIDQPEDDEPVEWDVEGYDFAQHQREIALAYYEKRATVGAEALAAMRNHEHTDEEHEWDQPVVPLEATLASPPPKPPVSRFKASRSSSSTLASHSLGGSILPSSQTSTLKSAVRLGKLENGQLVGGEDGESDDELDPQAREMLEMLKKGEVVNVGPTLPSNGVPESTPAPSEADQSTLAEDSSSTATPSKPKLSKVSQFKMSLTQPVESPIPESPRSTLSTPVNSIERSSPKLASRTVTPIPVPTKTSRPPASSSSKAPQQRPTQMPGMIVDSPSFPAPGKRPAQMPGMIVDSPSFPAPGIIPSPSFPGPSDASASNAPPFQSVILESPSFQSPTSTVVGTPVSAIPSSAAPTPITPRTPVSATVLERKPPVVGAVKEAQAAGARASGSAGKEKRVSKFAAELLTALVVRIGIALATSTFFQPDEYYQSLEVVHHLVFGYGQLTWEWLAPKPIRSIVYPALNVPIYWLLKVLNIDDTSALIWGPKVLHGALAACTDIWLARLTRNVAGERYVNAALIFSFTSIFHGLSLSRSISNSAETALTTMALSYYPWEANVRHWRGDLWKTLLFAALACAIRPTNAVIWVYMFAYLLWVLRKRGHDVAFAIASAACVGASILLVIVILDSAYYGRLTMTPINFLLTNASSVSLFYGRSPWHYYLSQAIPILATTALPWVLHGAYTAASTRTAGSLRVLSGLIAWTISVYSLAGHKEWRFLHPLLPLMHVLAAKSYVDSTGRGKRIPGRRLLTFLSIPAIIYVTVFHGRAQISVMHYLRSLPPENSLSIGFLMPCHSTPWQAYLHRRDLMDDGMLWALGCEPPLQGQDVTIYQDQTDIFYKSPLEYLAKRFPERVDPAFPPSPFPRSAPGLQTDASYPWKHEWPQNLVFFGALLEQPGIKDVLLRKGYREVWSAEYGWEGDARRKGGVRVWSYAELEFVLMHQPPASRLAFSSLFCIL</sequence>
<comment type="caution">
    <text evidence="10">Lacks conserved residue(s) required for the propagation of feature annotation.</text>
</comment>
<evidence type="ECO:0000256" key="4">
    <source>
        <dbReference type="ARBA" id="ARBA00022679"/>
    </source>
</evidence>
<keyword evidence="13" id="KW-1185">Reference proteome</keyword>
<feature type="compositionally biased region" description="Polar residues" evidence="11">
    <location>
        <begin position="26"/>
        <end position="36"/>
    </location>
</feature>
<feature type="compositionally biased region" description="Basic and acidic residues" evidence="11">
    <location>
        <begin position="44"/>
        <end position="53"/>
    </location>
</feature>
<feature type="transmembrane region" description="Helical" evidence="10">
    <location>
        <begin position="940"/>
        <end position="961"/>
    </location>
</feature>
<feature type="compositionally biased region" description="Basic and acidic residues" evidence="11">
    <location>
        <begin position="264"/>
        <end position="276"/>
    </location>
</feature>
<evidence type="ECO:0000256" key="9">
    <source>
        <dbReference type="ARBA" id="ARBA00024708"/>
    </source>
</evidence>
<dbReference type="Pfam" id="PF03901">
    <property type="entry name" value="Glyco_transf_22"/>
    <property type="match status" value="1"/>
</dbReference>
<accession>A0AAD7TXE4</accession>
<feature type="compositionally biased region" description="Acidic residues" evidence="11">
    <location>
        <begin position="335"/>
        <end position="356"/>
    </location>
</feature>
<feature type="transmembrane region" description="Helical" evidence="10">
    <location>
        <begin position="1083"/>
        <end position="1102"/>
    </location>
</feature>
<comment type="subcellular location">
    <subcellularLocation>
        <location evidence="1 10">Endoplasmic reticulum membrane</location>
        <topology evidence="1 10">Multi-pass membrane protein</topology>
    </subcellularLocation>
</comment>
<feature type="compositionally biased region" description="Polar residues" evidence="11">
    <location>
        <begin position="440"/>
        <end position="449"/>
    </location>
</feature>
<feature type="region of interest" description="Disordered" evidence="11">
    <location>
        <begin position="189"/>
        <end position="358"/>
    </location>
</feature>
<keyword evidence="8 10" id="KW-0472">Membrane</keyword>
<feature type="compositionally biased region" description="Polar residues" evidence="11">
    <location>
        <begin position="554"/>
        <end position="567"/>
    </location>
</feature>
<evidence type="ECO:0000256" key="8">
    <source>
        <dbReference type="ARBA" id="ARBA00023136"/>
    </source>
</evidence>
<comment type="caution">
    <text evidence="12">The sequence shown here is derived from an EMBL/GenBank/DDBJ whole genome shotgun (WGS) entry which is preliminary data.</text>
</comment>
<evidence type="ECO:0000256" key="2">
    <source>
        <dbReference type="ARBA" id="ARBA00006065"/>
    </source>
</evidence>
<feature type="compositionally biased region" description="Polar residues" evidence="11">
    <location>
        <begin position="512"/>
        <end position="527"/>
    </location>
</feature>
<feature type="transmembrane region" description="Helical" evidence="10">
    <location>
        <begin position="1000"/>
        <end position="1020"/>
    </location>
</feature>
<feature type="transmembrane region" description="Helical" evidence="10">
    <location>
        <begin position="905"/>
        <end position="933"/>
    </location>
</feature>
<feature type="compositionally biased region" description="Acidic residues" evidence="11">
    <location>
        <begin position="466"/>
        <end position="475"/>
    </location>
</feature>
<feature type="region of interest" description="Disordered" evidence="11">
    <location>
        <begin position="1"/>
        <end position="72"/>
    </location>
</feature>
<feature type="region of interest" description="Disordered" evidence="11">
    <location>
        <begin position="634"/>
        <end position="658"/>
    </location>
</feature>
<keyword evidence="7 10" id="KW-1133">Transmembrane helix</keyword>
<keyword evidence="3 10" id="KW-0328">Glycosyltransferase</keyword>
<evidence type="ECO:0000256" key="10">
    <source>
        <dbReference type="RuleBase" id="RU363075"/>
    </source>
</evidence>
<evidence type="ECO:0000256" key="3">
    <source>
        <dbReference type="ARBA" id="ARBA00022676"/>
    </source>
</evidence>